<proteinExistence type="predicted"/>
<evidence type="ECO:0000313" key="1">
    <source>
        <dbReference type="EMBL" id="CAD8947211.1"/>
    </source>
</evidence>
<dbReference type="EMBL" id="HBFX01002807">
    <property type="protein sequence ID" value="CAD8947211.1"/>
    <property type="molecule type" value="Transcribed_RNA"/>
</dbReference>
<reference evidence="1" key="1">
    <citation type="submission" date="2021-01" db="EMBL/GenBank/DDBJ databases">
        <authorList>
            <person name="Corre E."/>
            <person name="Pelletier E."/>
            <person name="Niang G."/>
            <person name="Scheremetjew M."/>
            <person name="Finn R."/>
            <person name="Kale V."/>
            <person name="Holt S."/>
            <person name="Cochrane G."/>
            <person name="Meng A."/>
            <person name="Brown T."/>
            <person name="Cohen L."/>
        </authorList>
    </citation>
    <scope>NUCLEOTIDE SEQUENCE</scope>
    <source>
        <strain evidence="1">CCMP644</strain>
    </source>
</reference>
<accession>A0A6U2AXG4</accession>
<dbReference type="AlphaFoldDB" id="A0A6U2AXG4"/>
<protein>
    <submittedName>
        <fullName evidence="1">Uncharacterized protein</fullName>
    </submittedName>
</protein>
<gene>
    <name evidence="1" type="ORF">HAND00432_LOCUS1729</name>
</gene>
<organism evidence="1">
    <name type="scientific">Hemiselmis andersenii</name>
    <name type="common">Cryptophyte alga</name>
    <dbReference type="NCBI Taxonomy" id="464988"/>
    <lineage>
        <taxon>Eukaryota</taxon>
        <taxon>Cryptophyceae</taxon>
        <taxon>Cryptomonadales</taxon>
        <taxon>Hemiselmidaceae</taxon>
        <taxon>Hemiselmis</taxon>
    </lineage>
</organism>
<name>A0A6U2AXG4_HEMAN</name>
<sequence length="180" mass="19657">MAKYMSKRMQWDFDSAAPDFPLFPFFRFEHKFGIPIPWPTPSESVSISTTVKPAIPQAWVSASAPFYKGLTVMAAVASDAAEPLSEPYLSTGAEYQIGLPWADSAATNLANAIQKPFIATPKVTRITNDFILYAGIKNYGEKGPEASMGISSCIQVGSAKLRARVSHDRRGKTRYSVSLS</sequence>